<comment type="caution">
    <text evidence="15">The sequence shown here is derived from an EMBL/GenBank/DDBJ whole genome shotgun (WGS) entry which is preliminary data.</text>
</comment>
<dbReference type="PIRSF" id="PIRSF000724">
    <property type="entry name" value="Pgk"/>
    <property type="match status" value="1"/>
</dbReference>
<proteinExistence type="inferred from homology"/>
<evidence type="ECO:0000256" key="5">
    <source>
        <dbReference type="ARBA" id="ARBA00013061"/>
    </source>
</evidence>
<keyword evidence="9 11" id="KW-0418">Kinase</keyword>
<dbReference type="EMBL" id="JAAGNX010000002">
    <property type="protein sequence ID" value="NDV62614.1"/>
    <property type="molecule type" value="Genomic_DNA"/>
</dbReference>
<feature type="binding site" evidence="11">
    <location>
        <position position="296"/>
    </location>
    <ligand>
        <name>ATP</name>
        <dbReference type="ChEBI" id="CHEBI:30616"/>
    </ligand>
</feature>
<accession>A0A6B2M3D7</accession>
<feature type="binding site" evidence="11 13">
    <location>
        <position position="327"/>
    </location>
    <ligand>
        <name>ATP</name>
        <dbReference type="ChEBI" id="CHEBI:30616"/>
    </ligand>
</feature>
<evidence type="ECO:0000256" key="11">
    <source>
        <dbReference type="HAMAP-Rule" id="MF_00145"/>
    </source>
</evidence>
<dbReference type="GO" id="GO:0004618">
    <property type="term" value="F:phosphoglycerate kinase activity"/>
    <property type="evidence" value="ECO:0007669"/>
    <property type="project" value="UniProtKB-UniRule"/>
</dbReference>
<evidence type="ECO:0000313" key="16">
    <source>
        <dbReference type="Proteomes" id="UP000478417"/>
    </source>
</evidence>
<dbReference type="CDD" id="cd00318">
    <property type="entry name" value="Phosphoglycerate_kinase"/>
    <property type="match status" value="1"/>
</dbReference>
<evidence type="ECO:0000256" key="3">
    <source>
        <dbReference type="ARBA" id="ARBA00008982"/>
    </source>
</evidence>
<evidence type="ECO:0000256" key="10">
    <source>
        <dbReference type="ARBA" id="ARBA00022840"/>
    </source>
</evidence>
<evidence type="ECO:0000256" key="7">
    <source>
        <dbReference type="ARBA" id="ARBA00022679"/>
    </source>
</evidence>
<dbReference type="HAMAP" id="MF_00145">
    <property type="entry name" value="Phosphoglyc_kinase"/>
    <property type="match status" value="1"/>
</dbReference>
<dbReference type="Proteomes" id="UP000478417">
    <property type="component" value="Unassembled WGS sequence"/>
</dbReference>
<evidence type="ECO:0000256" key="12">
    <source>
        <dbReference type="PIRSR" id="PIRSR000724-1"/>
    </source>
</evidence>
<feature type="binding site" evidence="11 12">
    <location>
        <begin position="21"/>
        <end position="23"/>
    </location>
    <ligand>
        <name>substrate</name>
    </ligand>
</feature>
<feature type="binding site" evidence="11">
    <location>
        <position position="36"/>
    </location>
    <ligand>
        <name>substrate</name>
    </ligand>
</feature>
<feature type="binding site" evidence="12">
    <location>
        <position position="151"/>
    </location>
    <ligand>
        <name>(2R)-3-phosphoglycerate</name>
        <dbReference type="ChEBI" id="CHEBI:58272"/>
    </ligand>
</feature>
<dbReference type="FunFam" id="3.40.50.1260:FF:000007">
    <property type="entry name" value="Phosphoglycerate kinase"/>
    <property type="match status" value="1"/>
</dbReference>
<dbReference type="EC" id="2.7.2.3" evidence="5 11"/>
<dbReference type="Pfam" id="PF00162">
    <property type="entry name" value="PGK"/>
    <property type="match status" value="1"/>
</dbReference>
<dbReference type="UniPathway" id="UPA00109">
    <property type="reaction ID" value="UER00185"/>
</dbReference>
<dbReference type="PRINTS" id="PR00477">
    <property type="entry name" value="PHGLYCKINASE"/>
</dbReference>
<protein>
    <recommendedName>
        <fullName evidence="5 11">Phosphoglycerate kinase</fullName>
        <ecNumber evidence="5 11">2.7.2.3</ecNumber>
    </recommendedName>
</protein>
<organism evidence="15 16">
    <name type="scientific">Oceanipulchritudo coccoides</name>
    <dbReference type="NCBI Taxonomy" id="2706888"/>
    <lineage>
        <taxon>Bacteria</taxon>
        <taxon>Pseudomonadati</taxon>
        <taxon>Verrucomicrobiota</taxon>
        <taxon>Opitutia</taxon>
        <taxon>Puniceicoccales</taxon>
        <taxon>Oceanipulchritudinaceae</taxon>
        <taxon>Oceanipulchritudo</taxon>
    </lineage>
</organism>
<dbReference type="InterPro" id="IPR036043">
    <property type="entry name" value="Phosphoglycerate_kinase_sf"/>
</dbReference>
<feature type="binding site" evidence="12">
    <location>
        <position position="118"/>
    </location>
    <ligand>
        <name>(2R)-3-phosphoglycerate</name>
        <dbReference type="ChEBI" id="CHEBI:58272"/>
    </ligand>
</feature>
<feature type="binding site" evidence="11">
    <location>
        <position position="118"/>
    </location>
    <ligand>
        <name>substrate</name>
    </ligand>
</feature>
<dbReference type="FunFam" id="3.40.50.1260:FF:000002">
    <property type="entry name" value="Phosphoglycerate kinase"/>
    <property type="match status" value="1"/>
</dbReference>
<dbReference type="PANTHER" id="PTHR11406:SF23">
    <property type="entry name" value="PHOSPHOGLYCERATE KINASE 1, CHLOROPLASTIC-RELATED"/>
    <property type="match status" value="1"/>
</dbReference>
<evidence type="ECO:0000256" key="13">
    <source>
        <dbReference type="PIRSR" id="PIRSR000724-2"/>
    </source>
</evidence>
<sequence length="397" mass="41857">MAIKTIKDIDVKGKRVLVRVDFNVPLSGMQITDDTRIVAALPTLKYLVSEGARVIIMSHLGRPKGEPNLEFSLGPIANALSVKLGQPVAFAGDCVGSSAEGAANSLGDGHVLLLENVRFHKGETDNDPEFAKQLASLGDIYVNDAFGTAHRAHASTEGVTKYLDTCVCGFLIEKELTFLGEKTSNPDRPFVVILGGAKVSDKIMVIDALLEKADQILIGGAMAYTFKLAQGGKVGDSLAEPDKVETARLALEKAKAKGVEFLLPEDNLVCNALDFKAGTLGETKIQEGDIEDGWEGVDIGPKTIATYRKAVENAKTVLWNGPMGIFEIEESSKGTFAVAEAVAEGNALSIIGGGDSVKAIKQSGYSEKVSFMSTGGGASLEFLEGKALPGVVALDQA</sequence>
<dbReference type="InterPro" id="IPR001576">
    <property type="entry name" value="Phosphoglycerate_kinase"/>
</dbReference>
<dbReference type="GO" id="GO:0005524">
    <property type="term" value="F:ATP binding"/>
    <property type="evidence" value="ECO:0007669"/>
    <property type="project" value="UniProtKB-KW"/>
</dbReference>
<dbReference type="RefSeq" id="WP_163964795.1">
    <property type="nucleotide sequence ID" value="NZ_JAAGNX010000002.1"/>
</dbReference>
<keyword evidence="11" id="KW-0324">Glycolysis</keyword>
<keyword evidence="7 11" id="KW-0808">Transferase</keyword>
<feature type="binding site" evidence="11 13">
    <location>
        <position position="202"/>
    </location>
    <ligand>
        <name>ATP</name>
        <dbReference type="ChEBI" id="CHEBI:30616"/>
    </ligand>
</feature>
<gene>
    <name evidence="11" type="primary">pgk</name>
    <name evidence="15" type="ORF">G0Q06_09140</name>
</gene>
<feature type="binding site" evidence="12">
    <location>
        <position position="36"/>
    </location>
    <ligand>
        <name>(2R)-3-phosphoglycerate</name>
        <dbReference type="ChEBI" id="CHEBI:58272"/>
    </ligand>
</feature>
<feature type="binding site" evidence="11 12">
    <location>
        <begin position="59"/>
        <end position="62"/>
    </location>
    <ligand>
        <name>substrate</name>
    </ligand>
</feature>
<dbReference type="InterPro" id="IPR015824">
    <property type="entry name" value="Phosphoglycerate_kinase_N"/>
</dbReference>
<comment type="subunit">
    <text evidence="4 11">Monomer.</text>
</comment>
<feature type="binding site" evidence="11 13">
    <location>
        <begin position="353"/>
        <end position="356"/>
    </location>
    <ligand>
        <name>ATP</name>
        <dbReference type="ChEBI" id="CHEBI:30616"/>
    </ligand>
</feature>
<comment type="subcellular location">
    <subcellularLocation>
        <location evidence="2 11">Cytoplasm</location>
    </subcellularLocation>
</comment>
<evidence type="ECO:0000256" key="2">
    <source>
        <dbReference type="ARBA" id="ARBA00004496"/>
    </source>
</evidence>
<evidence type="ECO:0000313" key="15">
    <source>
        <dbReference type="EMBL" id="NDV62614.1"/>
    </source>
</evidence>
<evidence type="ECO:0000256" key="6">
    <source>
        <dbReference type="ARBA" id="ARBA00022490"/>
    </source>
</evidence>
<name>A0A6B2M3D7_9BACT</name>
<dbReference type="GO" id="GO:0005829">
    <property type="term" value="C:cytosol"/>
    <property type="evidence" value="ECO:0007669"/>
    <property type="project" value="TreeGrafter"/>
</dbReference>
<evidence type="ECO:0000256" key="9">
    <source>
        <dbReference type="ARBA" id="ARBA00022777"/>
    </source>
</evidence>
<keyword evidence="10 11" id="KW-0067">ATP-binding</keyword>
<dbReference type="AlphaFoldDB" id="A0A6B2M3D7"/>
<comment type="similarity">
    <text evidence="3 11 14">Belongs to the phosphoglycerate kinase family.</text>
</comment>
<dbReference type="Gene3D" id="3.40.50.1260">
    <property type="entry name" value="Phosphoglycerate kinase, N-terminal domain"/>
    <property type="match status" value="2"/>
</dbReference>
<evidence type="ECO:0000256" key="14">
    <source>
        <dbReference type="RuleBase" id="RU000532"/>
    </source>
</evidence>
<dbReference type="GO" id="GO:0006096">
    <property type="term" value="P:glycolytic process"/>
    <property type="evidence" value="ECO:0007669"/>
    <property type="project" value="UniProtKB-UniRule"/>
</dbReference>
<dbReference type="GO" id="GO:0043531">
    <property type="term" value="F:ADP binding"/>
    <property type="evidence" value="ECO:0007669"/>
    <property type="project" value="TreeGrafter"/>
</dbReference>
<evidence type="ECO:0000256" key="8">
    <source>
        <dbReference type="ARBA" id="ARBA00022741"/>
    </source>
</evidence>
<dbReference type="PANTHER" id="PTHR11406">
    <property type="entry name" value="PHOSPHOGLYCERATE KINASE"/>
    <property type="match status" value="1"/>
</dbReference>
<feature type="binding site" evidence="11">
    <location>
        <position position="151"/>
    </location>
    <ligand>
        <name>substrate</name>
    </ligand>
</feature>
<evidence type="ECO:0000256" key="1">
    <source>
        <dbReference type="ARBA" id="ARBA00000642"/>
    </source>
</evidence>
<keyword evidence="16" id="KW-1185">Reference proteome</keyword>
<reference evidence="15 16" key="1">
    <citation type="submission" date="2020-02" db="EMBL/GenBank/DDBJ databases">
        <title>Albibacoteraceae fam. nov., the first described family within the subdivision 4 Verrucomicrobia.</title>
        <authorList>
            <person name="Xi F."/>
        </authorList>
    </citation>
    <scope>NUCLEOTIDE SEQUENCE [LARGE SCALE GENOMIC DNA]</scope>
    <source>
        <strain evidence="15 16">CK1056</strain>
    </source>
</reference>
<evidence type="ECO:0000256" key="4">
    <source>
        <dbReference type="ARBA" id="ARBA00011245"/>
    </source>
</evidence>
<keyword evidence="6 11" id="KW-0963">Cytoplasm</keyword>
<dbReference type="SUPFAM" id="SSF53748">
    <property type="entry name" value="Phosphoglycerate kinase"/>
    <property type="match status" value="1"/>
</dbReference>
<keyword evidence="8 11" id="KW-0547">Nucleotide-binding</keyword>
<dbReference type="InterPro" id="IPR015911">
    <property type="entry name" value="Phosphoglycerate_kinase_CS"/>
</dbReference>
<dbReference type="PROSITE" id="PS00111">
    <property type="entry name" value="PGLYCERATE_KINASE"/>
    <property type="match status" value="1"/>
</dbReference>
<dbReference type="GO" id="GO:0006094">
    <property type="term" value="P:gluconeogenesis"/>
    <property type="evidence" value="ECO:0007669"/>
    <property type="project" value="TreeGrafter"/>
</dbReference>
<comment type="pathway">
    <text evidence="11">Carbohydrate degradation; glycolysis; pyruvate from D-glyceraldehyde 3-phosphate: step 2/5.</text>
</comment>
<comment type="catalytic activity">
    <reaction evidence="1 11 14">
        <text>(2R)-3-phosphoglycerate + ATP = (2R)-3-phospho-glyceroyl phosphate + ADP</text>
        <dbReference type="Rhea" id="RHEA:14801"/>
        <dbReference type="ChEBI" id="CHEBI:30616"/>
        <dbReference type="ChEBI" id="CHEBI:57604"/>
        <dbReference type="ChEBI" id="CHEBI:58272"/>
        <dbReference type="ChEBI" id="CHEBI:456216"/>
        <dbReference type="EC" id="2.7.2.3"/>
    </reaction>
</comment>